<dbReference type="InterPro" id="IPR004328">
    <property type="entry name" value="BRO1_dom"/>
</dbReference>
<dbReference type="PANTHER" id="PTHR23032:SF13">
    <property type="entry name" value="BRO1 DOMAIN-CONTAINING PROTEIN BROX"/>
    <property type="match status" value="1"/>
</dbReference>
<feature type="domain" description="BRO1" evidence="3">
    <location>
        <begin position="1"/>
        <end position="395"/>
    </location>
</feature>
<dbReference type="Proteomes" id="UP000001542">
    <property type="component" value="Unassembled WGS sequence"/>
</dbReference>
<protein>
    <recommendedName>
        <fullName evidence="3">BRO1 domain-containing protein</fullName>
    </recommendedName>
</protein>
<gene>
    <name evidence="4" type="ORF">TVAG_046150</name>
</gene>
<sequence>MSSETLYLEKVPLFTLTPSKFNQEKLEAIFPKWPMEKLDYLNQAQVYRDLLCEHLKMRQPCMTRIADIDKYLPMFVSIEKEKLGNPRIEASPKHKFHWVQTPIVVEKYVERTFSANYCMNETLHLIWLKGILYMDQAFDDYEANRHEQAVINLRTAAGIFEYLASDKCRCIDKQSAPIEFQPAVFNALMNLMLGQAYLIIASKAEFNGAGKKAIGKICYAAHTSFQTANDAIKGATPIESIEPQFIHWLEQILEISQAFTCVMFAYDSKKNDEDGMAVGLLNLAINHLKKVEKIEPKNLRPNNCIKGLIATLEPLKTKWGEENFLMNNKVVANEVDATRYLATQNIAVLSVPQAVPYSQPEPQSIGSSAPPADASAAPTTPETEEGDKPVIKKIH</sequence>
<dbReference type="AlphaFoldDB" id="A2DMI5"/>
<dbReference type="RefSeq" id="XP_001579398.1">
    <property type="nucleotide sequence ID" value="XM_001579348.1"/>
</dbReference>
<dbReference type="SMR" id="A2DMI5"/>
<dbReference type="PROSITE" id="PS51180">
    <property type="entry name" value="BRO1"/>
    <property type="match status" value="1"/>
</dbReference>
<dbReference type="VEuPathDB" id="TrichDB:TVAG_046150"/>
<evidence type="ECO:0000256" key="2">
    <source>
        <dbReference type="SAM" id="MobiDB-lite"/>
    </source>
</evidence>
<name>A2DMI5_TRIV3</name>
<feature type="compositionally biased region" description="Low complexity" evidence="2">
    <location>
        <begin position="367"/>
        <end position="381"/>
    </location>
</feature>
<dbReference type="KEGG" id="tva:5463919"/>
<keyword evidence="5" id="KW-1185">Reference proteome</keyword>
<dbReference type="PANTHER" id="PTHR23032">
    <property type="entry name" value="BRO1 DOMAIN-CONTAINING PROTEIN BROX"/>
    <property type="match status" value="1"/>
</dbReference>
<dbReference type="VEuPathDB" id="TrichDB:TVAGG3_0336520"/>
<evidence type="ECO:0000313" key="5">
    <source>
        <dbReference type="Proteomes" id="UP000001542"/>
    </source>
</evidence>
<dbReference type="Gene3D" id="1.25.40.280">
    <property type="entry name" value="alix/aip1 like domains"/>
    <property type="match status" value="1"/>
</dbReference>
<dbReference type="InterPro" id="IPR038499">
    <property type="entry name" value="BRO1_sf"/>
</dbReference>
<feature type="compositionally biased region" description="Basic and acidic residues" evidence="2">
    <location>
        <begin position="386"/>
        <end position="395"/>
    </location>
</feature>
<proteinExistence type="inferred from homology"/>
<evidence type="ECO:0000259" key="3">
    <source>
        <dbReference type="PROSITE" id="PS51180"/>
    </source>
</evidence>
<evidence type="ECO:0000256" key="1">
    <source>
        <dbReference type="ARBA" id="ARBA00008901"/>
    </source>
</evidence>
<dbReference type="InParanoid" id="A2DMI5"/>
<dbReference type="Pfam" id="PF03097">
    <property type="entry name" value="BRO1"/>
    <property type="match status" value="1"/>
</dbReference>
<dbReference type="InterPro" id="IPR038898">
    <property type="entry name" value="BROX"/>
</dbReference>
<reference evidence="4" key="1">
    <citation type="submission" date="2006-10" db="EMBL/GenBank/DDBJ databases">
        <authorList>
            <person name="Amadeo P."/>
            <person name="Zhao Q."/>
            <person name="Wortman J."/>
            <person name="Fraser-Liggett C."/>
            <person name="Carlton J."/>
        </authorList>
    </citation>
    <scope>NUCLEOTIDE SEQUENCE</scope>
    <source>
        <strain evidence="4">G3</strain>
    </source>
</reference>
<comment type="similarity">
    <text evidence="1">Belongs to the BROX family.</text>
</comment>
<dbReference type="SMART" id="SM01041">
    <property type="entry name" value="BRO1"/>
    <property type="match status" value="1"/>
</dbReference>
<dbReference type="EMBL" id="DS113219">
    <property type="protein sequence ID" value="EAY18412.1"/>
    <property type="molecule type" value="Genomic_DNA"/>
</dbReference>
<accession>A2DMI5</accession>
<dbReference type="OrthoDB" id="10266451at2759"/>
<evidence type="ECO:0000313" key="4">
    <source>
        <dbReference type="EMBL" id="EAY18412.1"/>
    </source>
</evidence>
<reference evidence="4" key="2">
    <citation type="journal article" date="2007" name="Science">
        <title>Draft genome sequence of the sexually transmitted pathogen Trichomonas vaginalis.</title>
        <authorList>
            <person name="Carlton J.M."/>
            <person name="Hirt R.P."/>
            <person name="Silva J.C."/>
            <person name="Delcher A.L."/>
            <person name="Schatz M."/>
            <person name="Zhao Q."/>
            <person name="Wortman J.R."/>
            <person name="Bidwell S.L."/>
            <person name="Alsmark U.C.M."/>
            <person name="Besteiro S."/>
            <person name="Sicheritz-Ponten T."/>
            <person name="Noel C.J."/>
            <person name="Dacks J.B."/>
            <person name="Foster P.G."/>
            <person name="Simillion C."/>
            <person name="Van de Peer Y."/>
            <person name="Miranda-Saavedra D."/>
            <person name="Barton G.J."/>
            <person name="Westrop G.D."/>
            <person name="Mueller S."/>
            <person name="Dessi D."/>
            <person name="Fiori P.L."/>
            <person name="Ren Q."/>
            <person name="Paulsen I."/>
            <person name="Zhang H."/>
            <person name="Bastida-Corcuera F.D."/>
            <person name="Simoes-Barbosa A."/>
            <person name="Brown M.T."/>
            <person name="Hayes R.D."/>
            <person name="Mukherjee M."/>
            <person name="Okumura C.Y."/>
            <person name="Schneider R."/>
            <person name="Smith A.J."/>
            <person name="Vanacova S."/>
            <person name="Villalvazo M."/>
            <person name="Haas B.J."/>
            <person name="Pertea M."/>
            <person name="Feldblyum T.V."/>
            <person name="Utterback T.R."/>
            <person name="Shu C.L."/>
            <person name="Osoegawa K."/>
            <person name="de Jong P.J."/>
            <person name="Hrdy I."/>
            <person name="Horvathova L."/>
            <person name="Zubacova Z."/>
            <person name="Dolezal P."/>
            <person name="Malik S.B."/>
            <person name="Logsdon J.M. Jr."/>
            <person name="Henze K."/>
            <person name="Gupta A."/>
            <person name="Wang C.C."/>
            <person name="Dunne R.L."/>
            <person name="Upcroft J.A."/>
            <person name="Upcroft P."/>
            <person name="White O."/>
            <person name="Salzberg S.L."/>
            <person name="Tang P."/>
            <person name="Chiu C.-H."/>
            <person name="Lee Y.-S."/>
            <person name="Embley T.M."/>
            <person name="Coombs G.H."/>
            <person name="Mottram J.C."/>
            <person name="Tachezy J."/>
            <person name="Fraser-Liggett C.M."/>
            <person name="Johnson P.J."/>
        </authorList>
    </citation>
    <scope>NUCLEOTIDE SEQUENCE [LARGE SCALE GENOMIC DNA]</scope>
    <source>
        <strain evidence="4">G3</strain>
    </source>
</reference>
<organism evidence="4 5">
    <name type="scientific">Trichomonas vaginalis (strain ATCC PRA-98 / G3)</name>
    <dbReference type="NCBI Taxonomy" id="412133"/>
    <lineage>
        <taxon>Eukaryota</taxon>
        <taxon>Metamonada</taxon>
        <taxon>Parabasalia</taxon>
        <taxon>Trichomonadida</taxon>
        <taxon>Trichomonadidae</taxon>
        <taxon>Trichomonas</taxon>
    </lineage>
</organism>
<feature type="region of interest" description="Disordered" evidence="2">
    <location>
        <begin position="356"/>
        <end position="395"/>
    </location>
</feature>